<dbReference type="Proteomes" id="UP000515598">
    <property type="component" value="Chromosome"/>
</dbReference>
<reference evidence="3" key="2">
    <citation type="journal article" date="2020" name="Front. Microbiol.">
        <title>Genetic Variants of the DSF Quorum Sensing System in Stenotrophomonas maltophilia Influence Virulence and Resistance Phenotypes Among Genotypically Diverse Clinical Isolates.</title>
        <authorList>
            <person name="Yero D."/>
            <person name="Huedo P."/>
            <person name="Conchillo-Sole O."/>
            <person name="Martinez-Servat S."/>
            <person name="Mamat U."/>
            <person name="Coves X."/>
            <person name="Llanas F."/>
            <person name="Roca I."/>
            <person name="Vila J."/>
            <person name="Schaible U.E."/>
            <person name="Daura X."/>
            <person name="Gibert I."/>
        </authorList>
    </citation>
    <scope>NUCLEOTIDE SEQUENCE</scope>
    <source>
        <strain evidence="3">OG156</strain>
    </source>
</reference>
<dbReference type="RefSeq" id="WP_040008429.1">
    <property type="nucleotide sequence ID" value="NZ_BKBG02000001.1"/>
</dbReference>
<gene>
    <name evidence="3" type="ORF">D7Y33_11095</name>
    <name evidence="5" type="ORF">GPNADHDJ_02818</name>
    <name evidence="4" type="ORF">I5V89_02810</name>
    <name evidence="2" type="ORF">QEG23_004501</name>
</gene>
<reference evidence="3" key="1">
    <citation type="submission" date="2018-09" db="EMBL/GenBank/DDBJ databases">
        <authorList>
            <person name="Groschel M."/>
            <person name="Kohl T."/>
            <person name="Conchillo-Sole O."/>
            <person name="Mamat U."/>
            <person name="Yero D."/>
            <person name="Niemann S."/>
            <person name="Daura X."/>
            <person name="Gibert I."/>
        </authorList>
    </citation>
    <scope>NUCLEOTIDE SEQUENCE</scope>
    <source>
        <strain evidence="3">OG156</strain>
    </source>
</reference>
<protein>
    <submittedName>
        <fullName evidence="4">BLUF domain-containing protein</fullName>
    </submittedName>
    <submittedName>
        <fullName evidence="5">Blue light sensor protein</fullName>
    </submittedName>
</protein>
<dbReference type="GO" id="GO:0071949">
    <property type="term" value="F:FAD binding"/>
    <property type="evidence" value="ECO:0007669"/>
    <property type="project" value="InterPro"/>
</dbReference>
<dbReference type="PROSITE" id="PS50925">
    <property type="entry name" value="BLUF"/>
    <property type="match status" value="1"/>
</dbReference>
<evidence type="ECO:0000259" key="1">
    <source>
        <dbReference type="PROSITE" id="PS50925"/>
    </source>
</evidence>
<dbReference type="EMBL" id="CP060025">
    <property type="protein sequence ID" value="QNG78600.1"/>
    <property type="molecule type" value="Genomic_DNA"/>
</dbReference>
<feature type="domain" description="BLUF" evidence="1">
    <location>
        <begin position="3"/>
        <end position="101"/>
    </location>
</feature>
<dbReference type="Proteomes" id="UP001218208">
    <property type="component" value="Unassembled WGS sequence"/>
</dbReference>
<dbReference type="Proteomes" id="UP000634179">
    <property type="component" value="Unassembled WGS sequence"/>
</dbReference>
<dbReference type="AlphaFoldDB" id="A0A2J0VRB1"/>
<evidence type="ECO:0000313" key="5">
    <source>
        <dbReference type="EMBL" id="QNG78600.1"/>
    </source>
</evidence>
<dbReference type="EMBL" id="RAUE01000017">
    <property type="protein sequence ID" value="MBA0311544.1"/>
    <property type="molecule type" value="Genomic_DNA"/>
</dbReference>
<dbReference type="Gene3D" id="3.30.70.100">
    <property type="match status" value="1"/>
</dbReference>
<reference evidence="4" key="4">
    <citation type="submission" date="2020-11" db="EMBL/GenBank/DDBJ databases">
        <title>Enhanced detection system for hospital associated transmission using whole genome sequencing surveillance.</title>
        <authorList>
            <person name="Harrison L.H."/>
            <person name="Van Tyne D."/>
            <person name="Marsh J.W."/>
            <person name="Griffith M.P."/>
            <person name="Snyder D.J."/>
            <person name="Cooper V.S."/>
            <person name="Mustapha M."/>
        </authorList>
    </citation>
    <scope>NUCLEOTIDE SEQUENCE</scope>
    <source>
        <strain evidence="4">STEN00053</strain>
    </source>
</reference>
<dbReference type="InterPro" id="IPR007024">
    <property type="entry name" value="BLUF_domain"/>
</dbReference>
<dbReference type="Pfam" id="PF04940">
    <property type="entry name" value="BLUF"/>
    <property type="match status" value="1"/>
</dbReference>
<evidence type="ECO:0000313" key="7">
    <source>
        <dbReference type="Proteomes" id="UP000634179"/>
    </source>
</evidence>
<dbReference type="EMBL" id="ABLOJW010000039">
    <property type="protein sequence ID" value="EKT4094923.1"/>
    <property type="molecule type" value="Genomic_DNA"/>
</dbReference>
<evidence type="ECO:0000313" key="2">
    <source>
        <dbReference type="EMBL" id="EKT4094923.1"/>
    </source>
</evidence>
<name>A0A2J0VRB1_STEMA</name>
<dbReference type="GO" id="GO:0009882">
    <property type="term" value="F:blue light photoreceptor activity"/>
    <property type="evidence" value="ECO:0007669"/>
    <property type="project" value="InterPro"/>
</dbReference>
<dbReference type="InterPro" id="IPR036046">
    <property type="entry name" value="Acylphosphatase-like_dom_sf"/>
</dbReference>
<organism evidence="4 7">
    <name type="scientific">Stenotrophomonas maltophilia</name>
    <name type="common">Pseudomonas maltophilia</name>
    <name type="synonym">Xanthomonas maltophilia</name>
    <dbReference type="NCBI Taxonomy" id="40324"/>
    <lineage>
        <taxon>Bacteria</taxon>
        <taxon>Pseudomonadati</taxon>
        <taxon>Pseudomonadota</taxon>
        <taxon>Gammaproteobacteria</taxon>
        <taxon>Lysobacterales</taxon>
        <taxon>Lysobacteraceae</taxon>
        <taxon>Stenotrophomonas</taxon>
        <taxon>Stenotrophomonas maltophilia group</taxon>
    </lineage>
</organism>
<reference evidence="2" key="5">
    <citation type="submission" date="2022-07" db="EMBL/GenBank/DDBJ databases">
        <authorList>
            <consortium name="DAFM: The Division of Animal and Food Microbiology"/>
        </authorList>
    </citation>
    <scope>NUCLEOTIDE SEQUENCE</scope>
    <source>
        <strain evidence="2">19MO01SH01-2</strain>
    </source>
</reference>
<evidence type="ECO:0000313" key="6">
    <source>
        <dbReference type="Proteomes" id="UP000515598"/>
    </source>
</evidence>
<accession>A0A2J0VRB1</accession>
<dbReference type="EMBL" id="JADUOV010000001">
    <property type="protein sequence ID" value="MBH1788798.1"/>
    <property type="molecule type" value="Genomic_DNA"/>
</dbReference>
<dbReference type="SMART" id="SM01034">
    <property type="entry name" value="BLUF"/>
    <property type="match status" value="1"/>
</dbReference>
<dbReference type="SUPFAM" id="SSF54975">
    <property type="entry name" value="Acylphosphatase/BLUF domain-like"/>
    <property type="match status" value="1"/>
</dbReference>
<evidence type="ECO:0000313" key="3">
    <source>
        <dbReference type="EMBL" id="MBA0311544.1"/>
    </source>
</evidence>
<dbReference type="Proteomes" id="UP000822271">
    <property type="component" value="Unassembled WGS sequence"/>
</dbReference>
<reference evidence="5 6" key="3">
    <citation type="submission" date="2020-08" db="EMBL/GenBank/DDBJ databases">
        <title>Phenotypic and transcriptomic analysis of seven clinical Stenotrophomonas maltophilia isolates identify a small set of shared and commonly regulated genes involved in biofilm lifestyle.</title>
        <authorList>
            <person name="Alio I."/>
            <person name="Gudzuhn M."/>
            <person name="Streit W."/>
        </authorList>
    </citation>
    <scope>NUCLEOTIDE SEQUENCE [LARGE SCALE GENOMIC DNA]</scope>
    <source>
        <strain evidence="5 6">UHH_SKK55</strain>
    </source>
</reference>
<dbReference type="OrthoDB" id="557705at2"/>
<sequence length="150" mass="16637">MPIRAVVYVSEASDALRGDLLGLRSGKLQELVDDATRFNRDAGVSGVLLFDGTRFLQYMEGPPDGLDVAFSRVLGASSHHDLIELQRGTIKDRRLPYWPMRWLPVEVKELSEVAVGDWAGFKVRGDGEALNATAIDRLLFLVSRRALVGR</sequence>
<evidence type="ECO:0000313" key="4">
    <source>
        <dbReference type="EMBL" id="MBH1788798.1"/>
    </source>
</evidence>
<proteinExistence type="predicted"/>